<keyword evidence="3" id="KW-1185">Reference proteome</keyword>
<evidence type="ECO:0000313" key="3">
    <source>
        <dbReference type="Proteomes" id="UP000037460"/>
    </source>
</evidence>
<organism evidence="2 3">
    <name type="scientific">Chrysochromulina tobinii</name>
    <dbReference type="NCBI Taxonomy" id="1460289"/>
    <lineage>
        <taxon>Eukaryota</taxon>
        <taxon>Haptista</taxon>
        <taxon>Haptophyta</taxon>
        <taxon>Prymnesiophyceae</taxon>
        <taxon>Prymnesiales</taxon>
        <taxon>Chrysochromulinaceae</taxon>
        <taxon>Chrysochromulina</taxon>
    </lineage>
</organism>
<evidence type="ECO:0000256" key="1">
    <source>
        <dbReference type="SAM" id="MobiDB-lite"/>
    </source>
</evidence>
<feature type="region of interest" description="Disordered" evidence="1">
    <location>
        <begin position="242"/>
        <end position="284"/>
    </location>
</feature>
<protein>
    <submittedName>
        <fullName evidence="2">Uncharacterized protein</fullName>
    </submittedName>
</protein>
<dbReference type="AlphaFoldDB" id="A0A0M0LQ93"/>
<name>A0A0M0LQ93_9EUKA</name>
<dbReference type="Proteomes" id="UP000037460">
    <property type="component" value="Unassembled WGS sequence"/>
</dbReference>
<comment type="caution">
    <text evidence="2">The sequence shown here is derived from an EMBL/GenBank/DDBJ whole genome shotgun (WGS) entry which is preliminary data.</text>
</comment>
<dbReference type="Pfam" id="PF18143">
    <property type="entry name" value="HAD_SAK_2"/>
    <property type="match status" value="1"/>
</dbReference>
<gene>
    <name evidence="2" type="ORF">Ctob_014489</name>
</gene>
<dbReference type="OrthoDB" id="410307at2759"/>
<reference evidence="3" key="1">
    <citation type="journal article" date="2015" name="PLoS Genet.">
        <title>Genome Sequence and Transcriptome Analyses of Chrysochromulina tobin: Metabolic Tools for Enhanced Algal Fitness in the Prominent Order Prymnesiales (Haptophyceae).</title>
        <authorList>
            <person name="Hovde B.T."/>
            <person name="Deodato C.R."/>
            <person name="Hunsperger H.M."/>
            <person name="Ryken S.A."/>
            <person name="Yost W."/>
            <person name="Jha R.K."/>
            <person name="Patterson J."/>
            <person name="Monnat R.J. Jr."/>
            <person name="Barlow S.B."/>
            <person name="Starkenburg S.R."/>
            <person name="Cattolico R.A."/>
        </authorList>
    </citation>
    <scope>NUCLEOTIDE SEQUENCE</scope>
    <source>
        <strain evidence="3">CCMP291</strain>
    </source>
</reference>
<accession>A0A0M0LQ93</accession>
<dbReference type="EMBL" id="JWZX01000351">
    <property type="protein sequence ID" value="KOO53166.1"/>
    <property type="molecule type" value="Genomic_DNA"/>
</dbReference>
<sequence>MVAVIFLDIDGVICCNMAGRLEESKLAILAEVVKKTQAKVVLSTDWRRQANLKRQVVAALNRLDIEVIGATPMKPMFSPIRPTEINEWMRENRDKVGVDQWVAIDDRDLVNEQGGRELVGHFVHTHPASGLTKRLADMAVEILSGGSPMATPGPGEATGFGKLSAALANTAPAVMGGAMAAAKGTFAGPSSPLRSKLSATPGGAAAAPSTLNAVRAVQAGAKSPIGAGGLLAAATSARTPTYGTAAPASPGTPGTKLTSKIRAASPPKRWSGTSPLALGAGGAD</sequence>
<proteinExistence type="predicted"/>
<evidence type="ECO:0000313" key="2">
    <source>
        <dbReference type="EMBL" id="KOO53166.1"/>
    </source>
</evidence>